<evidence type="ECO:0000256" key="2">
    <source>
        <dbReference type="SAM" id="SignalP"/>
    </source>
</evidence>
<dbReference type="AlphaFoldDB" id="A0AAW1UGS1"/>
<protein>
    <recommendedName>
        <fullName evidence="5">Osiris 2</fullName>
    </recommendedName>
</protein>
<gene>
    <name evidence="3" type="ORF">WA026_008524</name>
</gene>
<dbReference type="PANTHER" id="PTHR21879:SF10">
    <property type="entry name" value="LP14110P"/>
    <property type="match status" value="1"/>
</dbReference>
<reference evidence="3 4" key="1">
    <citation type="submission" date="2023-03" db="EMBL/GenBank/DDBJ databases">
        <title>Genome insight into feeding habits of ladybird beetles.</title>
        <authorList>
            <person name="Li H.-S."/>
            <person name="Huang Y.-H."/>
            <person name="Pang H."/>
        </authorList>
    </citation>
    <scope>NUCLEOTIDE SEQUENCE [LARGE SCALE GENOMIC DNA]</scope>
    <source>
        <strain evidence="3">SYSU_2023b</strain>
        <tissue evidence="3">Whole body</tissue>
    </source>
</reference>
<feature type="signal peptide" evidence="2">
    <location>
        <begin position="1"/>
        <end position="23"/>
    </location>
</feature>
<keyword evidence="2" id="KW-0732">Signal</keyword>
<organism evidence="3 4">
    <name type="scientific">Henosepilachna vigintioctopunctata</name>
    <dbReference type="NCBI Taxonomy" id="420089"/>
    <lineage>
        <taxon>Eukaryota</taxon>
        <taxon>Metazoa</taxon>
        <taxon>Ecdysozoa</taxon>
        <taxon>Arthropoda</taxon>
        <taxon>Hexapoda</taxon>
        <taxon>Insecta</taxon>
        <taxon>Pterygota</taxon>
        <taxon>Neoptera</taxon>
        <taxon>Endopterygota</taxon>
        <taxon>Coleoptera</taxon>
        <taxon>Polyphaga</taxon>
        <taxon>Cucujiformia</taxon>
        <taxon>Coccinelloidea</taxon>
        <taxon>Coccinellidae</taxon>
        <taxon>Epilachninae</taxon>
        <taxon>Epilachnini</taxon>
        <taxon>Henosepilachna</taxon>
    </lineage>
</organism>
<feature type="chain" id="PRO_5043777481" description="Osiris 2" evidence="2">
    <location>
        <begin position="24"/>
        <end position="344"/>
    </location>
</feature>
<keyword evidence="1" id="KW-0812">Transmembrane</keyword>
<evidence type="ECO:0000313" key="3">
    <source>
        <dbReference type="EMBL" id="KAK9880011.1"/>
    </source>
</evidence>
<dbReference type="Pfam" id="PF07898">
    <property type="entry name" value="DUF1676"/>
    <property type="match status" value="1"/>
</dbReference>
<dbReference type="InterPro" id="IPR012464">
    <property type="entry name" value="DUF1676"/>
</dbReference>
<proteinExistence type="predicted"/>
<evidence type="ECO:0000313" key="4">
    <source>
        <dbReference type="Proteomes" id="UP001431783"/>
    </source>
</evidence>
<feature type="transmembrane region" description="Helical" evidence="1">
    <location>
        <begin position="200"/>
        <end position="219"/>
    </location>
</feature>
<sequence>MLGVSKWLFLMSIVSLVILQSLGQRPHVESPQGEKRIYEGADDRQGRNLLDWIGLGTGPNTDPYQARTNANCISGDLAECFKSRALSSFEEFFNRPLYEVSDNARIRMMPSTQLRQLSEEPFEFSDLPRSEDSEWDQLVKFASRKVEKFIKSTGLELDFNNEVTEEGRYSPRFVDEIVDEIDLIEDKKDSIFKRKQLKKLFIPLLLVLKIFKLKLLLFLPLILGLASFKKFLGFLAIIVPGVIAFFKFCKPDIHSNFGNSGNYYPGPHYSPAGIAFQPHFKERPSDYSDSSAFFGGHHTGGVNFRDDNHAQQLAYNGWNQYRSSGKNIEAETETSSKKSILPDS</sequence>
<keyword evidence="1" id="KW-1133">Transmembrane helix</keyword>
<accession>A0AAW1UGS1</accession>
<dbReference type="EMBL" id="JARQZJ010000063">
    <property type="protein sequence ID" value="KAK9880011.1"/>
    <property type="molecule type" value="Genomic_DNA"/>
</dbReference>
<evidence type="ECO:0008006" key="5">
    <source>
        <dbReference type="Google" id="ProtNLM"/>
    </source>
</evidence>
<name>A0AAW1UGS1_9CUCU</name>
<feature type="transmembrane region" description="Helical" evidence="1">
    <location>
        <begin position="231"/>
        <end position="248"/>
    </location>
</feature>
<keyword evidence="1" id="KW-0472">Membrane</keyword>
<dbReference type="PANTHER" id="PTHR21879">
    <property type="entry name" value="FI03362P-RELATED-RELATED"/>
    <property type="match status" value="1"/>
</dbReference>
<evidence type="ECO:0000256" key="1">
    <source>
        <dbReference type="SAM" id="Phobius"/>
    </source>
</evidence>
<comment type="caution">
    <text evidence="3">The sequence shown here is derived from an EMBL/GenBank/DDBJ whole genome shotgun (WGS) entry which is preliminary data.</text>
</comment>
<keyword evidence="4" id="KW-1185">Reference proteome</keyword>
<dbReference type="Proteomes" id="UP001431783">
    <property type="component" value="Unassembled WGS sequence"/>
</dbReference>
<dbReference type="GO" id="GO:0016020">
    <property type="term" value="C:membrane"/>
    <property type="evidence" value="ECO:0007669"/>
    <property type="project" value="TreeGrafter"/>
</dbReference>